<accession>D2R504</accession>
<gene>
    <name evidence="1" type="ordered locus">Psta_4319</name>
</gene>
<name>D2R504_PIRSD</name>
<evidence type="ECO:0000313" key="1">
    <source>
        <dbReference type="EMBL" id="ADB18966.1"/>
    </source>
</evidence>
<dbReference type="KEGG" id="psl:Psta_4319"/>
<dbReference type="HOGENOM" id="CLU_3219946_0_0_0"/>
<dbReference type="Proteomes" id="UP000001887">
    <property type="component" value="Chromosome"/>
</dbReference>
<protein>
    <submittedName>
        <fullName evidence="1">Uncharacterized protein</fullName>
    </submittedName>
</protein>
<sequence>MRILGLAAAGFSIILGIRIMPLYPLREPIDVSGNTRLTFQTDLT</sequence>
<keyword evidence="2" id="KW-1185">Reference proteome</keyword>
<dbReference type="STRING" id="530564.Psta_4319"/>
<proteinExistence type="predicted"/>
<organism evidence="1 2">
    <name type="scientific">Pirellula staleyi (strain ATCC 27377 / DSM 6068 / ICPB 4128)</name>
    <name type="common">Pirella staleyi</name>
    <dbReference type="NCBI Taxonomy" id="530564"/>
    <lineage>
        <taxon>Bacteria</taxon>
        <taxon>Pseudomonadati</taxon>
        <taxon>Planctomycetota</taxon>
        <taxon>Planctomycetia</taxon>
        <taxon>Pirellulales</taxon>
        <taxon>Pirellulaceae</taxon>
        <taxon>Pirellula</taxon>
    </lineage>
</organism>
<dbReference type="AlphaFoldDB" id="D2R504"/>
<evidence type="ECO:0000313" key="2">
    <source>
        <dbReference type="Proteomes" id="UP000001887"/>
    </source>
</evidence>
<reference evidence="1 2" key="1">
    <citation type="journal article" date="2009" name="Stand. Genomic Sci.">
        <title>Complete genome sequence of Pirellula staleyi type strain (ATCC 27377).</title>
        <authorList>
            <person name="Clum A."/>
            <person name="Tindall B.J."/>
            <person name="Sikorski J."/>
            <person name="Ivanova N."/>
            <person name="Mavrommatis K."/>
            <person name="Lucas S."/>
            <person name="Glavina del Rio T."/>
            <person name="Nolan M."/>
            <person name="Chen F."/>
            <person name="Tice H."/>
            <person name="Pitluck S."/>
            <person name="Cheng J.F."/>
            <person name="Chertkov O."/>
            <person name="Brettin T."/>
            <person name="Han C."/>
            <person name="Detter J.C."/>
            <person name="Kuske C."/>
            <person name="Bruce D."/>
            <person name="Goodwin L."/>
            <person name="Ovchinikova G."/>
            <person name="Pati A."/>
            <person name="Mikhailova N."/>
            <person name="Chen A."/>
            <person name="Palaniappan K."/>
            <person name="Land M."/>
            <person name="Hauser L."/>
            <person name="Chang Y.J."/>
            <person name="Jeffries C.D."/>
            <person name="Chain P."/>
            <person name="Rohde M."/>
            <person name="Goker M."/>
            <person name="Bristow J."/>
            <person name="Eisen J.A."/>
            <person name="Markowitz V."/>
            <person name="Hugenholtz P."/>
            <person name="Kyrpides N.C."/>
            <person name="Klenk H.P."/>
            <person name="Lapidus A."/>
        </authorList>
    </citation>
    <scope>NUCLEOTIDE SEQUENCE [LARGE SCALE GENOMIC DNA]</scope>
    <source>
        <strain evidence="2">ATCC 27377 / DSM 6068 / ICPB 4128</strain>
    </source>
</reference>
<dbReference type="EMBL" id="CP001848">
    <property type="protein sequence ID" value="ADB18966.1"/>
    <property type="molecule type" value="Genomic_DNA"/>
</dbReference>